<dbReference type="CDD" id="cd00067">
    <property type="entry name" value="GAL4"/>
    <property type="match status" value="1"/>
</dbReference>
<gene>
    <name evidence="5" type="ORF">K431DRAFT_323668</name>
</gene>
<accession>A0A9P4Q1H6</accession>
<feature type="region of interest" description="Disordered" evidence="3">
    <location>
        <begin position="425"/>
        <end position="444"/>
    </location>
</feature>
<evidence type="ECO:0000256" key="2">
    <source>
        <dbReference type="ARBA" id="ARBA00023242"/>
    </source>
</evidence>
<dbReference type="Pfam" id="PF00172">
    <property type="entry name" value="Zn_clus"/>
    <property type="match status" value="1"/>
</dbReference>
<keyword evidence="2" id="KW-0539">Nucleus</keyword>
<dbReference type="Proteomes" id="UP000799441">
    <property type="component" value="Unassembled WGS sequence"/>
</dbReference>
<dbReference type="PANTHER" id="PTHR37534">
    <property type="entry name" value="TRANSCRIPTIONAL ACTIVATOR PROTEIN UGA3"/>
    <property type="match status" value="1"/>
</dbReference>
<dbReference type="GO" id="GO:0005634">
    <property type="term" value="C:nucleus"/>
    <property type="evidence" value="ECO:0007669"/>
    <property type="project" value="UniProtKB-SubCell"/>
</dbReference>
<protein>
    <recommendedName>
        <fullName evidence="4">Zn(2)-C6 fungal-type domain-containing protein</fullName>
    </recommendedName>
</protein>
<dbReference type="PROSITE" id="PS50048">
    <property type="entry name" value="ZN2_CY6_FUNGAL_2"/>
    <property type="match status" value="1"/>
</dbReference>
<evidence type="ECO:0000259" key="4">
    <source>
        <dbReference type="PROSITE" id="PS50048"/>
    </source>
</evidence>
<dbReference type="Pfam" id="PF11951">
    <property type="entry name" value="Fungal_trans_2"/>
    <property type="match status" value="1"/>
</dbReference>
<dbReference type="PROSITE" id="PS00463">
    <property type="entry name" value="ZN2_CY6_FUNGAL_1"/>
    <property type="match status" value="1"/>
</dbReference>
<dbReference type="AlphaFoldDB" id="A0A9P4Q1H6"/>
<comment type="caution">
    <text evidence="5">The sequence shown here is derived from an EMBL/GenBank/DDBJ whole genome shotgun (WGS) entry which is preliminary data.</text>
</comment>
<dbReference type="EMBL" id="MU003866">
    <property type="protein sequence ID" value="KAF2716636.1"/>
    <property type="molecule type" value="Genomic_DNA"/>
</dbReference>
<dbReference type="SUPFAM" id="SSF57701">
    <property type="entry name" value="Zn2/Cys6 DNA-binding domain"/>
    <property type="match status" value="1"/>
</dbReference>
<dbReference type="GO" id="GO:0008270">
    <property type="term" value="F:zinc ion binding"/>
    <property type="evidence" value="ECO:0007669"/>
    <property type="project" value="InterPro"/>
</dbReference>
<organism evidence="5 6">
    <name type="scientific">Polychaeton citri CBS 116435</name>
    <dbReference type="NCBI Taxonomy" id="1314669"/>
    <lineage>
        <taxon>Eukaryota</taxon>
        <taxon>Fungi</taxon>
        <taxon>Dikarya</taxon>
        <taxon>Ascomycota</taxon>
        <taxon>Pezizomycotina</taxon>
        <taxon>Dothideomycetes</taxon>
        <taxon>Dothideomycetidae</taxon>
        <taxon>Capnodiales</taxon>
        <taxon>Capnodiaceae</taxon>
        <taxon>Polychaeton</taxon>
    </lineage>
</organism>
<dbReference type="PANTHER" id="PTHR37534:SF11">
    <property type="entry name" value="ZN(II)2CYS6 TRANSCRIPTION FACTOR (EUROFUNG)"/>
    <property type="match status" value="1"/>
</dbReference>
<feature type="compositionally biased region" description="Polar residues" evidence="3">
    <location>
        <begin position="1"/>
        <end position="18"/>
    </location>
</feature>
<dbReference type="InterPro" id="IPR001138">
    <property type="entry name" value="Zn2Cys6_DnaBD"/>
</dbReference>
<evidence type="ECO:0000313" key="5">
    <source>
        <dbReference type="EMBL" id="KAF2716636.1"/>
    </source>
</evidence>
<dbReference type="InterPro" id="IPR021858">
    <property type="entry name" value="Fun_TF"/>
</dbReference>
<dbReference type="GO" id="GO:0000981">
    <property type="term" value="F:DNA-binding transcription factor activity, RNA polymerase II-specific"/>
    <property type="evidence" value="ECO:0007669"/>
    <property type="project" value="InterPro"/>
</dbReference>
<keyword evidence="6" id="KW-1185">Reference proteome</keyword>
<name>A0A9P4Q1H6_9PEZI</name>
<proteinExistence type="predicted"/>
<dbReference type="SMART" id="SM00066">
    <property type="entry name" value="GAL4"/>
    <property type="match status" value="1"/>
</dbReference>
<feature type="region of interest" description="Disordered" evidence="3">
    <location>
        <begin position="1"/>
        <end position="34"/>
    </location>
</feature>
<feature type="compositionally biased region" description="Basic residues" evidence="3">
    <location>
        <begin position="22"/>
        <end position="33"/>
    </location>
</feature>
<comment type="subcellular location">
    <subcellularLocation>
        <location evidence="1">Nucleus</location>
    </subcellularLocation>
</comment>
<dbReference type="Gene3D" id="4.10.240.10">
    <property type="entry name" value="Zn(2)-C6 fungal-type DNA-binding domain"/>
    <property type="match status" value="1"/>
</dbReference>
<dbReference type="GO" id="GO:0000976">
    <property type="term" value="F:transcription cis-regulatory region binding"/>
    <property type="evidence" value="ECO:0007669"/>
    <property type="project" value="TreeGrafter"/>
</dbReference>
<dbReference type="GO" id="GO:0045944">
    <property type="term" value="P:positive regulation of transcription by RNA polymerase II"/>
    <property type="evidence" value="ECO:0007669"/>
    <property type="project" value="TreeGrafter"/>
</dbReference>
<sequence>MQSAEAPSATSRTPSVEVTSKKLLKAKKTKSRSGCRNCKDRRLKCDETRPACLHCVRRGRVCPGYKQNLRWSTKYEKFLGEELNADPNNAQDDTQRLVPAATIVPDTSQSFLIPDLSRVSSGEPDAAEPLAARIAPDRNQIESDQAVPSKQLPSATLSDITPLRNFESDGSLDPIFHTDTELDWLLNNGTEVDGLFGTDLDGFSNNATLAEPRRKPVTSSLDFSRGLYQTGNISYAPVDVSMLLIEYWFTNVCPMWSAYDSASNPNRQIALTTWQHSEPVILSLQSMSAAYLADSLPHLKPQLAKISGQAIEAVQKHLKQHFETKQDPTAALPVDTLFAVFAMGTSMCWTVTRELGTSLLSIARRLVSSYERQSERLSHSDQKYLSHFRNALIYWEMLHNVVSPDGHQDALAGTSTNKRQRLIETASNNSSPPHSVGPTRKDFQSLERESTCDLHPWTGISRHIQEQFSLVLALCRTHQQRSRNNGLQMAAQLYDSIRDIELAHELESELLTFDPGVTDGFGSLDDSSLDTGDSTTPISHLVDVAEAYRLASLLQLYQVFPDLRIKTALLTFSRQLTTISFIDQSQTSCREEGILALTFQLLELLRRIPIESGTRCIQPILYLIAATGLFFDKPVSQPAMRKPSQSLDDFDEIFALVNTEHLILDQQQSLEDVPISRLAPQHQVSYEPDPGETSGISLTQCTIRVARSRQFIMDRFRMMQACLPPRPIKIALNLAKAIWAEYDDSPALLARRHWTDVMLSKSLWTLFG</sequence>
<evidence type="ECO:0000313" key="6">
    <source>
        <dbReference type="Proteomes" id="UP000799441"/>
    </source>
</evidence>
<evidence type="ECO:0000256" key="1">
    <source>
        <dbReference type="ARBA" id="ARBA00004123"/>
    </source>
</evidence>
<feature type="domain" description="Zn(2)-C6 fungal-type" evidence="4">
    <location>
        <begin position="34"/>
        <end position="62"/>
    </location>
</feature>
<evidence type="ECO:0000256" key="3">
    <source>
        <dbReference type="SAM" id="MobiDB-lite"/>
    </source>
</evidence>
<dbReference type="OrthoDB" id="4835445at2759"/>
<dbReference type="InterPro" id="IPR036864">
    <property type="entry name" value="Zn2-C6_fun-type_DNA-bd_sf"/>
</dbReference>
<reference evidence="5" key="1">
    <citation type="journal article" date="2020" name="Stud. Mycol.">
        <title>101 Dothideomycetes genomes: a test case for predicting lifestyles and emergence of pathogens.</title>
        <authorList>
            <person name="Haridas S."/>
            <person name="Albert R."/>
            <person name="Binder M."/>
            <person name="Bloem J."/>
            <person name="Labutti K."/>
            <person name="Salamov A."/>
            <person name="Andreopoulos B."/>
            <person name="Baker S."/>
            <person name="Barry K."/>
            <person name="Bills G."/>
            <person name="Bluhm B."/>
            <person name="Cannon C."/>
            <person name="Castanera R."/>
            <person name="Culley D."/>
            <person name="Daum C."/>
            <person name="Ezra D."/>
            <person name="Gonzalez J."/>
            <person name="Henrissat B."/>
            <person name="Kuo A."/>
            <person name="Liang C."/>
            <person name="Lipzen A."/>
            <person name="Lutzoni F."/>
            <person name="Magnuson J."/>
            <person name="Mondo S."/>
            <person name="Nolan M."/>
            <person name="Ohm R."/>
            <person name="Pangilinan J."/>
            <person name="Park H.-J."/>
            <person name="Ramirez L."/>
            <person name="Alfaro M."/>
            <person name="Sun H."/>
            <person name="Tritt A."/>
            <person name="Yoshinaga Y."/>
            <person name="Zwiers L.-H."/>
            <person name="Turgeon B."/>
            <person name="Goodwin S."/>
            <person name="Spatafora J."/>
            <person name="Crous P."/>
            <person name="Grigoriev I."/>
        </authorList>
    </citation>
    <scope>NUCLEOTIDE SEQUENCE</scope>
    <source>
        <strain evidence="5">CBS 116435</strain>
    </source>
</reference>